<feature type="region of interest" description="Disordered" evidence="1">
    <location>
        <begin position="1"/>
        <end position="80"/>
    </location>
</feature>
<sequence length="893" mass="101407">MATEEPPSPVSIPDCPGSADLLTEGSNNESDSEKAALADDNQVPTEMRAFKTRADNDATAGTEGEDALKEDQTLVEKHDVNSPKKKHFEKFLIDRIGVAIEKAIAAGSSDFRASSVALGEKDAPRYIKAKFASSDWYIIPWEACFSWEVVEVLLKQWFCESEQCLLDIANGDLSVSNDEDDFIHPRTWETVVTHNSAIKFWPHSEFSSSLADDDDQDKKNYENRIQYTVNYYQKNSSNDKEYFMGSSSNKEPVLLEVTDDNSNLPALEEIKTIMSPHHSNAGKKGDGSGEKKTKLGPHDRVIDTSLKINSPYLLNILKSLVEYSANTLSGDTDGLGLGLFYHPYRDLYHHLPDLLKYKSDTTELRNKHTEAFNQKYDQHADLLYKYLTSQTGIAFEGYKTRLERKVPVVTFSTCWLLLKPGTEVYVREDDGSLNAYIVDFVTGGVSEKDGKRTNDKYEVQVWNLMFNGERVQTCLRYVDINVFDNEREITSLPCFPARFIDDTDEGKLEEKLVQRGESYFAYCKSPTFLQYTGKGLKTGSKTYKQARVVVEHATRPWVGLELENNHHIPKSASENIQSSIRIKRCECKDCREASDTQEVYEKEPFSDYHDIIPSESTVLGRSHFKIMASHMYGFMLKDREYGLEQPKVAENTIDSLVMESSNKELIKAIAKIYTDRDQSARFSADFIHGKGGGQIILLHGPPGTGKTLTAESVAEYTKRPLLSITAADLGHEPDPLEQSLLRYFKRATDWDAIVLLDEADVYLEQRSTRDLKRNSIVSVLKNPTVFLRALDYFQGILFLTTNRVGHFDEAFMSRIHLSLGYELLNDESRSKIWDNLFKKLREDHKRGGPQINYEYDAKSFVKSHEVQVLKWNGREIRNGNVDPPVAVATLWFV</sequence>
<feature type="compositionally biased region" description="Pro residues" evidence="1">
    <location>
        <begin position="1"/>
        <end position="10"/>
    </location>
</feature>
<dbReference type="InterPro" id="IPR056599">
    <property type="entry name" value="AAA_lid_fung"/>
</dbReference>
<evidence type="ECO:0000313" key="3">
    <source>
        <dbReference type="EMBL" id="RAR16577.1"/>
    </source>
</evidence>
<dbReference type="Pfam" id="PF00004">
    <property type="entry name" value="AAA"/>
    <property type="match status" value="1"/>
</dbReference>
<dbReference type="PANTHER" id="PTHR46411:SF4">
    <property type="entry name" value="AAA+ ATPASE DOMAIN-CONTAINING PROTEIN"/>
    <property type="match status" value="1"/>
</dbReference>
<accession>A0A364NH46</accession>
<dbReference type="PANTHER" id="PTHR46411">
    <property type="entry name" value="FAMILY ATPASE, PUTATIVE-RELATED"/>
    <property type="match status" value="1"/>
</dbReference>
<feature type="region of interest" description="Disordered" evidence="1">
    <location>
        <begin position="274"/>
        <end position="296"/>
    </location>
</feature>
<protein>
    <submittedName>
        <fullName evidence="3">P-loop containing nucleoside triphosphate hydrolase protein</fullName>
    </submittedName>
</protein>
<dbReference type="InterPro" id="IPR003593">
    <property type="entry name" value="AAA+_ATPase"/>
</dbReference>
<evidence type="ECO:0000256" key="1">
    <source>
        <dbReference type="SAM" id="MobiDB-lite"/>
    </source>
</evidence>
<organism evidence="3 4">
    <name type="scientific">Stemphylium lycopersici</name>
    <name type="common">Tomato gray leaf spot disease fungus</name>
    <name type="synonym">Thyrospora lycopersici</name>
    <dbReference type="NCBI Taxonomy" id="183478"/>
    <lineage>
        <taxon>Eukaryota</taxon>
        <taxon>Fungi</taxon>
        <taxon>Dikarya</taxon>
        <taxon>Ascomycota</taxon>
        <taxon>Pezizomycotina</taxon>
        <taxon>Dothideomycetes</taxon>
        <taxon>Pleosporomycetidae</taxon>
        <taxon>Pleosporales</taxon>
        <taxon>Pleosporineae</taxon>
        <taxon>Pleosporaceae</taxon>
        <taxon>Stemphylium</taxon>
    </lineage>
</organism>
<dbReference type="Pfam" id="PF22893">
    <property type="entry name" value="ULD_2"/>
    <property type="match status" value="1"/>
</dbReference>
<proteinExistence type="predicted"/>
<dbReference type="CDD" id="cd19481">
    <property type="entry name" value="RecA-like_protease"/>
    <property type="match status" value="1"/>
</dbReference>
<dbReference type="InterPro" id="IPR027417">
    <property type="entry name" value="P-loop_NTPase"/>
</dbReference>
<evidence type="ECO:0000313" key="4">
    <source>
        <dbReference type="Proteomes" id="UP000249619"/>
    </source>
</evidence>
<dbReference type="Gene3D" id="3.40.50.300">
    <property type="entry name" value="P-loop containing nucleotide triphosphate hydrolases"/>
    <property type="match status" value="1"/>
</dbReference>
<dbReference type="STRING" id="183478.A0A364NH46"/>
<dbReference type="GO" id="GO:0005524">
    <property type="term" value="F:ATP binding"/>
    <property type="evidence" value="ECO:0007669"/>
    <property type="project" value="InterPro"/>
</dbReference>
<gene>
    <name evidence="3" type="ORF">DDE83_000145</name>
</gene>
<feature type="compositionally biased region" description="Basic and acidic residues" evidence="1">
    <location>
        <begin position="283"/>
        <end position="296"/>
    </location>
</feature>
<dbReference type="Proteomes" id="UP000249619">
    <property type="component" value="Unassembled WGS sequence"/>
</dbReference>
<dbReference type="InterPro" id="IPR054464">
    <property type="entry name" value="ULD_fung"/>
</dbReference>
<dbReference type="InterPro" id="IPR003959">
    <property type="entry name" value="ATPase_AAA_core"/>
</dbReference>
<dbReference type="InterPro" id="IPR054289">
    <property type="entry name" value="DUF7025"/>
</dbReference>
<dbReference type="AlphaFoldDB" id="A0A364NH46"/>
<dbReference type="EMBL" id="QGDH01000002">
    <property type="protein sequence ID" value="RAR16577.1"/>
    <property type="molecule type" value="Genomic_DNA"/>
</dbReference>
<dbReference type="SMART" id="SM00382">
    <property type="entry name" value="AAA"/>
    <property type="match status" value="1"/>
</dbReference>
<comment type="caution">
    <text evidence="3">The sequence shown here is derived from an EMBL/GenBank/DDBJ whole genome shotgun (WGS) entry which is preliminary data.</text>
</comment>
<feature type="compositionally biased region" description="Basic and acidic residues" evidence="1">
    <location>
        <begin position="66"/>
        <end position="80"/>
    </location>
</feature>
<dbReference type="Pfam" id="PF23232">
    <property type="entry name" value="AAA_lid_13"/>
    <property type="match status" value="1"/>
</dbReference>
<keyword evidence="4" id="KW-1185">Reference proteome</keyword>
<dbReference type="GO" id="GO:0016887">
    <property type="term" value="F:ATP hydrolysis activity"/>
    <property type="evidence" value="ECO:0007669"/>
    <property type="project" value="InterPro"/>
</dbReference>
<feature type="domain" description="AAA+ ATPase" evidence="2">
    <location>
        <begin position="692"/>
        <end position="823"/>
    </location>
</feature>
<name>A0A364NH46_STELY</name>
<reference evidence="4" key="1">
    <citation type="submission" date="2018-05" db="EMBL/GenBank/DDBJ databases">
        <title>Draft genome sequence of Stemphylium lycopersici strain CIDEFI 213.</title>
        <authorList>
            <person name="Medina R."/>
            <person name="Franco M.E.E."/>
            <person name="Lucentini C.G."/>
            <person name="Saparrat M.C.N."/>
            <person name="Balatti P.A."/>
        </authorList>
    </citation>
    <scope>NUCLEOTIDE SEQUENCE [LARGE SCALE GENOMIC DNA]</scope>
    <source>
        <strain evidence="4">CIDEFI 213</strain>
    </source>
</reference>
<evidence type="ECO:0000259" key="2">
    <source>
        <dbReference type="SMART" id="SM00382"/>
    </source>
</evidence>
<dbReference type="SUPFAM" id="SSF52540">
    <property type="entry name" value="P-loop containing nucleoside triphosphate hydrolases"/>
    <property type="match status" value="1"/>
</dbReference>
<keyword evidence="3" id="KW-0378">Hydrolase</keyword>
<dbReference type="Pfam" id="PF22942">
    <property type="entry name" value="DUF7025"/>
    <property type="match status" value="1"/>
</dbReference>